<reference evidence="2" key="1">
    <citation type="submission" date="2021-09" db="EMBL/GenBank/DDBJ databases">
        <authorList>
            <consortium name="AG Swart"/>
            <person name="Singh M."/>
            <person name="Singh A."/>
            <person name="Seah K."/>
            <person name="Emmerich C."/>
        </authorList>
    </citation>
    <scope>NUCLEOTIDE SEQUENCE</scope>
    <source>
        <strain evidence="2">ATCC30299</strain>
    </source>
</reference>
<sequence>MSFVSYPQLNSNRLLLSPWTGFSKRPWTSQKLRRTFGQSPLRNSTTSPISQRSYLNISQLNISSKFENPPSPISLAKKTTIFLNIPTLKLESENTKPSNRLQRNTYLRYSTPDSKIEKNSAIVIKPSVKLTTQKVKIHTSLMDYARNNKTPKPKEVKSSISVDGKRISLN</sequence>
<evidence type="ECO:0000256" key="1">
    <source>
        <dbReference type="SAM" id="MobiDB-lite"/>
    </source>
</evidence>
<comment type="caution">
    <text evidence="2">The sequence shown here is derived from an EMBL/GenBank/DDBJ whole genome shotgun (WGS) entry which is preliminary data.</text>
</comment>
<organism evidence="2 3">
    <name type="scientific">Blepharisma stoltei</name>
    <dbReference type="NCBI Taxonomy" id="1481888"/>
    <lineage>
        <taxon>Eukaryota</taxon>
        <taxon>Sar</taxon>
        <taxon>Alveolata</taxon>
        <taxon>Ciliophora</taxon>
        <taxon>Postciliodesmatophora</taxon>
        <taxon>Heterotrichea</taxon>
        <taxon>Heterotrichida</taxon>
        <taxon>Blepharismidae</taxon>
        <taxon>Blepharisma</taxon>
    </lineage>
</organism>
<name>A0AAU9I7E9_9CILI</name>
<evidence type="ECO:0000313" key="3">
    <source>
        <dbReference type="Proteomes" id="UP001162131"/>
    </source>
</evidence>
<gene>
    <name evidence="2" type="ORF">BSTOLATCC_MIC100</name>
</gene>
<dbReference type="AlphaFoldDB" id="A0AAU9I7E9"/>
<feature type="compositionally biased region" description="Basic and acidic residues" evidence="1">
    <location>
        <begin position="152"/>
        <end position="170"/>
    </location>
</feature>
<dbReference type="Proteomes" id="UP001162131">
    <property type="component" value="Unassembled WGS sequence"/>
</dbReference>
<keyword evidence="3" id="KW-1185">Reference proteome</keyword>
<accession>A0AAU9I7E9</accession>
<feature type="region of interest" description="Disordered" evidence="1">
    <location>
        <begin position="146"/>
        <end position="170"/>
    </location>
</feature>
<dbReference type="EMBL" id="CAJZBQ010000001">
    <property type="protein sequence ID" value="CAG9309885.1"/>
    <property type="molecule type" value="Genomic_DNA"/>
</dbReference>
<proteinExistence type="predicted"/>
<protein>
    <submittedName>
        <fullName evidence="2">Uncharacterized protein</fullName>
    </submittedName>
</protein>
<evidence type="ECO:0000313" key="2">
    <source>
        <dbReference type="EMBL" id="CAG9309885.1"/>
    </source>
</evidence>